<feature type="transmembrane region" description="Helical" evidence="7">
    <location>
        <begin position="288"/>
        <end position="305"/>
    </location>
</feature>
<gene>
    <name evidence="9" type="ORF">COT02_00710</name>
</gene>
<evidence type="ECO:0000256" key="4">
    <source>
        <dbReference type="ARBA" id="ARBA00022692"/>
    </source>
</evidence>
<feature type="transmembrane region" description="Helical" evidence="7">
    <location>
        <begin position="259"/>
        <end position="276"/>
    </location>
</feature>
<sequence>MKKRSLISLLKNREYILLQIGILISRSGTFMQDVAVNWQLYQLTKSPLSLGILGLAKFIPVLIFSMISGMAADVFNRKKIIFLVQIFSIFNALALAILTITGRITPLLIYILVGMEAGLYSFETPSRQSMLPNLVGKEDFPLAVNINNILFNSTNFIGPAISGFIIAISGVQTVYLINAFSFLAVLIALILMKPLTKNFEKQPSFNFRGIKEGIDFVFKTPLIYGSMFIDFVATFFASATTLMPIFAVDILKVGPKELGFLYAAPSIGAIIAGIIFPFMNKFKSKGKLLILSVCFYGLNIILFSISRNFYLSLIFIGLSGAGDMISAVIRNVIRQMNTSDDLRGRMTAVNMVFYTGGPQLGETEAGLAASFMGTPLSVAFGGMATILATIYIAVKTPELFNYRDRI</sequence>
<keyword evidence="2" id="KW-0813">Transport</keyword>
<dbReference type="InterPro" id="IPR036259">
    <property type="entry name" value="MFS_trans_sf"/>
</dbReference>
<evidence type="ECO:0000259" key="8">
    <source>
        <dbReference type="PROSITE" id="PS50850"/>
    </source>
</evidence>
<dbReference type="InterPro" id="IPR010290">
    <property type="entry name" value="TM_effector"/>
</dbReference>
<dbReference type="InterPro" id="IPR020846">
    <property type="entry name" value="MFS_dom"/>
</dbReference>
<feature type="domain" description="Major facilitator superfamily (MFS) profile" evidence="8">
    <location>
        <begin position="14"/>
        <end position="400"/>
    </location>
</feature>
<dbReference type="Gene3D" id="1.20.1250.20">
    <property type="entry name" value="MFS general substrate transporter like domains"/>
    <property type="match status" value="1"/>
</dbReference>
<organism evidence="9 10">
    <name type="scientific">Candidatus Roizmanbacteria bacterium CG07_land_8_20_14_0_80_34_15</name>
    <dbReference type="NCBI Taxonomy" id="1974849"/>
    <lineage>
        <taxon>Bacteria</taxon>
        <taxon>Candidatus Roizmaniibacteriota</taxon>
    </lineage>
</organism>
<dbReference type="Proteomes" id="UP000230184">
    <property type="component" value="Unassembled WGS sequence"/>
</dbReference>
<dbReference type="GO" id="GO:0022857">
    <property type="term" value="F:transmembrane transporter activity"/>
    <property type="evidence" value="ECO:0007669"/>
    <property type="project" value="InterPro"/>
</dbReference>
<evidence type="ECO:0000256" key="5">
    <source>
        <dbReference type="ARBA" id="ARBA00022989"/>
    </source>
</evidence>
<dbReference type="PANTHER" id="PTHR23513:SF9">
    <property type="entry name" value="ENTEROBACTIN EXPORTER ENTS"/>
    <property type="match status" value="1"/>
</dbReference>
<dbReference type="EMBL" id="PEWY01000017">
    <property type="protein sequence ID" value="PIU37476.1"/>
    <property type="molecule type" value="Genomic_DNA"/>
</dbReference>
<name>A0A2M6YVG8_9BACT</name>
<evidence type="ECO:0000313" key="9">
    <source>
        <dbReference type="EMBL" id="PIU37476.1"/>
    </source>
</evidence>
<dbReference type="SUPFAM" id="SSF103473">
    <property type="entry name" value="MFS general substrate transporter"/>
    <property type="match status" value="1"/>
</dbReference>
<evidence type="ECO:0000256" key="7">
    <source>
        <dbReference type="SAM" id="Phobius"/>
    </source>
</evidence>
<evidence type="ECO:0000313" key="10">
    <source>
        <dbReference type="Proteomes" id="UP000230184"/>
    </source>
</evidence>
<comment type="subcellular location">
    <subcellularLocation>
        <location evidence="1">Cell membrane</location>
        <topology evidence="1">Multi-pass membrane protein</topology>
    </subcellularLocation>
</comment>
<protein>
    <submittedName>
        <fullName evidence="9">MFS transporter</fullName>
    </submittedName>
</protein>
<evidence type="ECO:0000256" key="6">
    <source>
        <dbReference type="ARBA" id="ARBA00023136"/>
    </source>
</evidence>
<evidence type="ECO:0000256" key="3">
    <source>
        <dbReference type="ARBA" id="ARBA00022475"/>
    </source>
</evidence>
<proteinExistence type="predicted"/>
<dbReference type="Pfam" id="PF05977">
    <property type="entry name" value="MFS_3"/>
    <property type="match status" value="1"/>
</dbReference>
<evidence type="ECO:0000256" key="2">
    <source>
        <dbReference type="ARBA" id="ARBA00022448"/>
    </source>
</evidence>
<keyword evidence="5 7" id="KW-1133">Transmembrane helix</keyword>
<reference evidence="10" key="1">
    <citation type="submission" date="2017-09" db="EMBL/GenBank/DDBJ databases">
        <title>Depth-based differentiation of microbial function through sediment-hosted aquifers and enrichment of novel symbionts in the deep terrestrial subsurface.</title>
        <authorList>
            <person name="Probst A.J."/>
            <person name="Ladd B."/>
            <person name="Jarett J.K."/>
            <person name="Geller-Mcgrath D.E."/>
            <person name="Sieber C.M.K."/>
            <person name="Emerson J.B."/>
            <person name="Anantharaman K."/>
            <person name="Thomas B.C."/>
            <person name="Malmstrom R."/>
            <person name="Stieglmeier M."/>
            <person name="Klingl A."/>
            <person name="Woyke T."/>
            <person name="Ryan C.M."/>
            <person name="Banfield J.F."/>
        </authorList>
    </citation>
    <scope>NUCLEOTIDE SEQUENCE [LARGE SCALE GENOMIC DNA]</scope>
</reference>
<keyword evidence="3" id="KW-1003">Cell membrane</keyword>
<feature type="transmembrane region" description="Helical" evidence="7">
    <location>
        <begin position="142"/>
        <end position="168"/>
    </location>
</feature>
<dbReference type="GO" id="GO:0005886">
    <property type="term" value="C:plasma membrane"/>
    <property type="evidence" value="ECO:0007669"/>
    <property type="project" value="UniProtKB-SubCell"/>
</dbReference>
<keyword evidence="6 7" id="KW-0472">Membrane</keyword>
<feature type="transmembrane region" description="Helical" evidence="7">
    <location>
        <begin position="80"/>
        <end position="98"/>
    </location>
</feature>
<accession>A0A2M6YVG8</accession>
<dbReference type="CDD" id="cd06173">
    <property type="entry name" value="MFS_MefA_like"/>
    <property type="match status" value="1"/>
</dbReference>
<dbReference type="AlphaFoldDB" id="A0A2M6YVG8"/>
<feature type="transmembrane region" description="Helical" evidence="7">
    <location>
        <begin position="376"/>
        <end position="394"/>
    </location>
</feature>
<feature type="transmembrane region" description="Helical" evidence="7">
    <location>
        <begin position="47"/>
        <end position="68"/>
    </location>
</feature>
<keyword evidence="4 7" id="KW-0812">Transmembrane</keyword>
<feature type="transmembrane region" description="Helical" evidence="7">
    <location>
        <begin position="311"/>
        <end position="333"/>
    </location>
</feature>
<dbReference type="PROSITE" id="PS50850">
    <property type="entry name" value="MFS"/>
    <property type="match status" value="1"/>
</dbReference>
<feature type="transmembrane region" description="Helical" evidence="7">
    <location>
        <begin position="174"/>
        <end position="192"/>
    </location>
</feature>
<feature type="transmembrane region" description="Helical" evidence="7">
    <location>
        <begin position="228"/>
        <end position="247"/>
    </location>
</feature>
<dbReference type="PANTHER" id="PTHR23513">
    <property type="entry name" value="INTEGRAL MEMBRANE EFFLUX PROTEIN-RELATED"/>
    <property type="match status" value="1"/>
</dbReference>
<comment type="caution">
    <text evidence="9">The sequence shown here is derived from an EMBL/GenBank/DDBJ whole genome shotgun (WGS) entry which is preliminary data.</text>
</comment>
<feature type="transmembrane region" description="Helical" evidence="7">
    <location>
        <begin position="104"/>
        <end position="122"/>
    </location>
</feature>
<evidence type="ECO:0000256" key="1">
    <source>
        <dbReference type="ARBA" id="ARBA00004651"/>
    </source>
</evidence>